<gene>
    <name evidence="1" type="ORF">ONZ43_g5524</name>
</gene>
<reference evidence="1" key="1">
    <citation type="submission" date="2022-11" db="EMBL/GenBank/DDBJ databases">
        <title>Genome Sequence of Nemania bipapillata.</title>
        <authorList>
            <person name="Buettner E."/>
        </authorList>
    </citation>
    <scope>NUCLEOTIDE SEQUENCE</scope>
    <source>
        <strain evidence="1">CP14</strain>
    </source>
</reference>
<evidence type="ECO:0000313" key="1">
    <source>
        <dbReference type="EMBL" id="KAJ8111848.1"/>
    </source>
</evidence>
<organism evidence="1 2">
    <name type="scientific">Nemania bipapillata</name>
    <dbReference type="NCBI Taxonomy" id="110536"/>
    <lineage>
        <taxon>Eukaryota</taxon>
        <taxon>Fungi</taxon>
        <taxon>Dikarya</taxon>
        <taxon>Ascomycota</taxon>
        <taxon>Pezizomycotina</taxon>
        <taxon>Sordariomycetes</taxon>
        <taxon>Xylariomycetidae</taxon>
        <taxon>Xylariales</taxon>
        <taxon>Xylariaceae</taxon>
        <taxon>Nemania</taxon>
    </lineage>
</organism>
<keyword evidence="2" id="KW-1185">Reference proteome</keyword>
<evidence type="ECO:0000313" key="2">
    <source>
        <dbReference type="Proteomes" id="UP001153334"/>
    </source>
</evidence>
<comment type="caution">
    <text evidence="1">The sequence shown here is derived from an EMBL/GenBank/DDBJ whole genome shotgun (WGS) entry which is preliminary data.</text>
</comment>
<name>A0ACC2I9L5_9PEZI</name>
<protein>
    <submittedName>
        <fullName evidence="1">Uncharacterized protein</fullName>
    </submittedName>
</protein>
<dbReference type="EMBL" id="JAPESX010001733">
    <property type="protein sequence ID" value="KAJ8111848.1"/>
    <property type="molecule type" value="Genomic_DNA"/>
</dbReference>
<dbReference type="Proteomes" id="UP001153334">
    <property type="component" value="Unassembled WGS sequence"/>
</dbReference>
<accession>A0ACC2I9L5</accession>
<sequence length="403" mass="45338">MSGQPKPSLERTDSIESFEEVNTKIIKADDPESNGVLRVDGKVPPVLHVLKYIGWNNAVKECRQSVTPFKRIAPFKDQDGGNDVEIGEYGEGDDDKPVLDIIYKINKPGQDYRRRDRGNPNSKPISAAFDLNDYRYDDGGESDDESNDAATAAPKPVITMNIHSQYLIHALQAVISYYPRVNLQDCPVSIPAPYRLLYLHRAELASYRDNQPSSHSPEYAEITARHINVLLDFLTENMGPTLAKEEALHKLEHPSATFDLFWLLLKPGSIIYAKRYGLWTPYVISGVKAGSSNTFNQYKVNCWFLESNGVVLKRYMETFRVQPWTGEQVISSLPVIPEAFWIEDMVAQGGRTMKDKCIEEGRLYWELLKKPTYMDAQGLQDTCADVSSATPSASTVSTPHPQT</sequence>
<proteinExistence type="predicted"/>